<protein>
    <recommendedName>
        <fullName evidence="4">DUF4440 domain-containing protein</fullName>
    </recommendedName>
</protein>
<evidence type="ECO:0000313" key="2">
    <source>
        <dbReference type="EMBL" id="QDO99045.1"/>
    </source>
</evidence>
<gene>
    <name evidence="2" type="ORF">FNB15_18000</name>
</gene>
<keyword evidence="1" id="KW-0732">Signal</keyword>
<dbReference type="AlphaFoldDB" id="A0A516H5P5"/>
<organism evidence="2 3">
    <name type="scientific">Ferrovibrio terrae</name>
    <dbReference type="NCBI Taxonomy" id="2594003"/>
    <lineage>
        <taxon>Bacteria</taxon>
        <taxon>Pseudomonadati</taxon>
        <taxon>Pseudomonadota</taxon>
        <taxon>Alphaproteobacteria</taxon>
        <taxon>Rhodospirillales</taxon>
        <taxon>Rhodospirillaceae</taxon>
        <taxon>Ferrovibrio</taxon>
    </lineage>
</organism>
<evidence type="ECO:0008006" key="4">
    <source>
        <dbReference type="Google" id="ProtNLM"/>
    </source>
</evidence>
<reference evidence="2 3" key="1">
    <citation type="submission" date="2019-07" db="EMBL/GenBank/DDBJ databases">
        <title>Genome sequencing for Ferrovibrio sp. K5.</title>
        <authorList>
            <person name="Park S.-J."/>
        </authorList>
    </citation>
    <scope>NUCLEOTIDE SEQUENCE [LARGE SCALE GENOMIC DNA]</scope>
    <source>
        <strain evidence="2 3">K5</strain>
    </source>
</reference>
<keyword evidence="3" id="KW-1185">Reference proteome</keyword>
<evidence type="ECO:0000256" key="1">
    <source>
        <dbReference type="SAM" id="SignalP"/>
    </source>
</evidence>
<dbReference type="EMBL" id="CP041636">
    <property type="protein sequence ID" value="QDO99045.1"/>
    <property type="molecule type" value="Genomic_DNA"/>
</dbReference>
<proteinExistence type="predicted"/>
<dbReference type="KEGG" id="fer:FNB15_18000"/>
<evidence type="ECO:0000313" key="3">
    <source>
        <dbReference type="Proteomes" id="UP000317496"/>
    </source>
</evidence>
<dbReference type="OrthoDB" id="7362301at2"/>
<dbReference type="Proteomes" id="UP000317496">
    <property type="component" value="Chromosome"/>
</dbReference>
<accession>A0A516H5P5</accession>
<sequence>MRFAAAILLSLLFIPSARAQLPTVDPANQYRLIGPADRSDSRCIGQSETPLCAVETLLACFARRDAELCRIVWSGGEGVSGFLAKLQSSRYWWSYRIAAAELSGAGEALIAVAGRMCGLQTAEPDCFTTPAPPTSYRLRQVDGRWQVVDWQSPPGQHPAAH</sequence>
<feature type="signal peptide" evidence="1">
    <location>
        <begin position="1"/>
        <end position="19"/>
    </location>
</feature>
<name>A0A516H5P5_9PROT</name>
<feature type="chain" id="PRO_5021934848" description="DUF4440 domain-containing protein" evidence="1">
    <location>
        <begin position="20"/>
        <end position="161"/>
    </location>
</feature>
<dbReference type="RefSeq" id="WP_144258041.1">
    <property type="nucleotide sequence ID" value="NZ_CP041636.1"/>
</dbReference>